<evidence type="ECO:0000313" key="2">
    <source>
        <dbReference type="Proteomes" id="UP001500542"/>
    </source>
</evidence>
<dbReference type="Proteomes" id="UP001500542">
    <property type="component" value="Unassembled WGS sequence"/>
</dbReference>
<evidence type="ECO:0000313" key="1">
    <source>
        <dbReference type="EMBL" id="GAA0950677.1"/>
    </source>
</evidence>
<accession>A0ABN1R1U3</accession>
<proteinExistence type="predicted"/>
<sequence length="159" mass="17280">MAAACVMLSLGLTGCTVEDGGALGLTVDAAGKPVIVVQMCKGYLDGATLYEDVENPGDDDHNGRWTVEPRVTGFSQFSLADGGNGWKLEGSLKPLAAQVKYVIYGWTEDNRWMALHLPVTLDEIARLRPGQIRYSNFDEADTYATGSVEEFKTGICKHY</sequence>
<gene>
    <name evidence="1" type="ORF">GCM10009554_51000</name>
</gene>
<name>A0ABN1R1U3_9ACTN</name>
<keyword evidence="2" id="KW-1185">Reference proteome</keyword>
<reference evidence="1 2" key="1">
    <citation type="journal article" date="2019" name="Int. J. Syst. Evol. Microbiol.">
        <title>The Global Catalogue of Microorganisms (GCM) 10K type strain sequencing project: providing services to taxonomists for standard genome sequencing and annotation.</title>
        <authorList>
            <consortium name="The Broad Institute Genomics Platform"/>
            <consortium name="The Broad Institute Genome Sequencing Center for Infectious Disease"/>
            <person name="Wu L."/>
            <person name="Ma J."/>
        </authorList>
    </citation>
    <scope>NUCLEOTIDE SEQUENCE [LARGE SCALE GENOMIC DNA]</scope>
    <source>
        <strain evidence="1 2">JCM 10977</strain>
    </source>
</reference>
<evidence type="ECO:0008006" key="3">
    <source>
        <dbReference type="Google" id="ProtNLM"/>
    </source>
</evidence>
<organism evidence="1 2">
    <name type="scientific">Kribbella koreensis</name>
    <dbReference type="NCBI Taxonomy" id="57909"/>
    <lineage>
        <taxon>Bacteria</taxon>
        <taxon>Bacillati</taxon>
        <taxon>Actinomycetota</taxon>
        <taxon>Actinomycetes</taxon>
        <taxon>Propionibacteriales</taxon>
        <taxon>Kribbellaceae</taxon>
        <taxon>Kribbella</taxon>
    </lineage>
</organism>
<comment type="caution">
    <text evidence="1">The sequence shown here is derived from an EMBL/GenBank/DDBJ whole genome shotgun (WGS) entry which is preliminary data.</text>
</comment>
<protein>
    <recommendedName>
        <fullName evidence="3">Lipoprotein</fullName>
    </recommendedName>
</protein>
<dbReference type="EMBL" id="BAAAHK010000013">
    <property type="protein sequence ID" value="GAA0950677.1"/>
    <property type="molecule type" value="Genomic_DNA"/>
</dbReference>